<feature type="region of interest" description="Disordered" evidence="4">
    <location>
        <begin position="328"/>
        <end position="541"/>
    </location>
</feature>
<dbReference type="Gene3D" id="1.20.80.10">
    <property type="match status" value="1"/>
</dbReference>
<dbReference type="SUPFAM" id="SSF47031">
    <property type="entry name" value="Second domain of FERM"/>
    <property type="match status" value="1"/>
</dbReference>
<dbReference type="InterPro" id="IPR029071">
    <property type="entry name" value="Ubiquitin-like_domsf"/>
</dbReference>
<dbReference type="EMBL" id="JARGEI010000014">
    <property type="protein sequence ID" value="KAJ8720101.1"/>
    <property type="molecule type" value="Genomic_DNA"/>
</dbReference>
<feature type="domain" description="PH" evidence="5">
    <location>
        <begin position="763"/>
        <end position="857"/>
    </location>
</feature>
<dbReference type="GO" id="GO:0009887">
    <property type="term" value="P:animal organ morphogenesis"/>
    <property type="evidence" value="ECO:0007669"/>
    <property type="project" value="UniProtKB-ARBA"/>
</dbReference>
<dbReference type="Proteomes" id="UP001231518">
    <property type="component" value="Chromosome 3"/>
</dbReference>
<gene>
    <name evidence="8" type="ORF">PYW07_012144</name>
</gene>
<dbReference type="SMART" id="SM00139">
    <property type="entry name" value="MyTH4"/>
    <property type="match status" value="1"/>
</dbReference>
<evidence type="ECO:0000259" key="6">
    <source>
        <dbReference type="PROSITE" id="PS50057"/>
    </source>
</evidence>
<dbReference type="InterPro" id="IPR019748">
    <property type="entry name" value="FERM_central"/>
</dbReference>
<evidence type="ECO:0000259" key="5">
    <source>
        <dbReference type="PROSITE" id="PS50003"/>
    </source>
</evidence>
<feature type="region of interest" description="Disordered" evidence="4">
    <location>
        <begin position="673"/>
        <end position="734"/>
    </location>
</feature>
<dbReference type="PANTHER" id="PTHR22903">
    <property type="entry name" value="PLEKHH PROTEIN"/>
    <property type="match status" value="1"/>
</dbReference>
<evidence type="ECO:0000256" key="1">
    <source>
        <dbReference type="ARBA" id="ARBA00022737"/>
    </source>
</evidence>
<feature type="domain" description="MyTH4" evidence="7">
    <location>
        <begin position="1014"/>
        <end position="1211"/>
    </location>
</feature>
<evidence type="ECO:0000259" key="7">
    <source>
        <dbReference type="PROSITE" id="PS51016"/>
    </source>
</evidence>
<dbReference type="InterPro" id="IPR014352">
    <property type="entry name" value="FERM/acyl-CoA-bd_prot_sf"/>
</dbReference>
<dbReference type="PROSITE" id="PS51016">
    <property type="entry name" value="MYTH4"/>
    <property type="match status" value="1"/>
</dbReference>
<organism evidence="8 9">
    <name type="scientific">Mythimna separata</name>
    <name type="common">Oriental armyworm</name>
    <name type="synonym">Pseudaletia separata</name>
    <dbReference type="NCBI Taxonomy" id="271217"/>
    <lineage>
        <taxon>Eukaryota</taxon>
        <taxon>Metazoa</taxon>
        <taxon>Ecdysozoa</taxon>
        <taxon>Arthropoda</taxon>
        <taxon>Hexapoda</taxon>
        <taxon>Insecta</taxon>
        <taxon>Pterygota</taxon>
        <taxon>Neoptera</taxon>
        <taxon>Endopterygota</taxon>
        <taxon>Lepidoptera</taxon>
        <taxon>Glossata</taxon>
        <taxon>Ditrysia</taxon>
        <taxon>Noctuoidea</taxon>
        <taxon>Noctuidae</taxon>
        <taxon>Noctuinae</taxon>
        <taxon>Hadenini</taxon>
        <taxon>Mythimna</taxon>
    </lineage>
</organism>
<dbReference type="InterPro" id="IPR035963">
    <property type="entry name" value="FERM_2"/>
</dbReference>
<dbReference type="Gene3D" id="3.10.20.90">
    <property type="entry name" value="Phosphatidylinositol 3-kinase Catalytic Subunit, Chain A, domain 1"/>
    <property type="match status" value="1"/>
</dbReference>
<feature type="region of interest" description="Disordered" evidence="4">
    <location>
        <begin position="20"/>
        <end position="56"/>
    </location>
</feature>
<dbReference type="InterPro" id="IPR038185">
    <property type="entry name" value="MyTH4_dom_sf"/>
</dbReference>
<feature type="region of interest" description="Disordered" evidence="4">
    <location>
        <begin position="1617"/>
        <end position="1647"/>
    </location>
</feature>
<dbReference type="SUPFAM" id="SSF50729">
    <property type="entry name" value="PH domain-like"/>
    <property type="match status" value="2"/>
</dbReference>
<name>A0AAD7YL40_MYTSE</name>
<dbReference type="GO" id="GO:0005856">
    <property type="term" value="C:cytoskeleton"/>
    <property type="evidence" value="ECO:0007669"/>
    <property type="project" value="InterPro"/>
</dbReference>
<dbReference type="Pfam" id="PF00169">
    <property type="entry name" value="PH"/>
    <property type="match status" value="2"/>
</dbReference>
<dbReference type="InterPro" id="IPR019749">
    <property type="entry name" value="Band_41_domain"/>
</dbReference>
<feature type="compositionally biased region" description="Low complexity" evidence="4">
    <location>
        <begin position="677"/>
        <end position="712"/>
    </location>
</feature>
<feature type="compositionally biased region" description="Acidic residues" evidence="4">
    <location>
        <begin position="606"/>
        <end position="615"/>
    </location>
</feature>
<evidence type="ECO:0000256" key="4">
    <source>
        <dbReference type="SAM" id="MobiDB-lite"/>
    </source>
</evidence>
<dbReference type="Gene3D" id="2.30.29.30">
    <property type="entry name" value="Pleckstrin-homology domain (PH domain)/Phosphotyrosine-binding domain (PTB)"/>
    <property type="match status" value="3"/>
</dbReference>
<keyword evidence="9" id="KW-1185">Reference proteome</keyword>
<evidence type="ECO:0000313" key="9">
    <source>
        <dbReference type="Proteomes" id="UP001231518"/>
    </source>
</evidence>
<evidence type="ECO:0008006" key="10">
    <source>
        <dbReference type="Google" id="ProtNLM"/>
    </source>
</evidence>
<dbReference type="Pfam" id="PF21989">
    <property type="entry name" value="RA_2"/>
    <property type="match status" value="1"/>
</dbReference>
<feature type="region of interest" description="Disordered" evidence="4">
    <location>
        <begin position="599"/>
        <end position="620"/>
    </location>
</feature>
<dbReference type="SMART" id="SM00295">
    <property type="entry name" value="B41"/>
    <property type="match status" value="1"/>
</dbReference>
<dbReference type="CDD" id="cd13282">
    <property type="entry name" value="PH1_PLEKHH1_PLEKHH2"/>
    <property type="match status" value="1"/>
</dbReference>
<reference evidence="8" key="1">
    <citation type="submission" date="2023-03" db="EMBL/GenBank/DDBJ databases">
        <title>Chromosome-level genomes of two armyworms, Mythimna separata and Mythimna loreyi, provide insights into the biosynthesis and reception of sex pheromones.</title>
        <authorList>
            <person name="Zhao H."/>
        </authorList>
    </citation>
    <scope>NUCLEOTIDE SEQUENCE</scope>
    <source>
        <strain evidence="8">BeijingLab</strain>
        <tissue evidence="8">Pupa</tissue>
    </source>
</reference>
<dbReference type="FunFam" id="2.30.29.30:FF:000286">
    <property type="entry name" value="PH-protein kinase domain containing protein"/>
    <property type="match status" value="1"/>
</dbReference>
<feature type="coiled-coil region" evidence="3">
    <location>
        <begin position="91"/>
        <end position="132"/>
    </location>
</feature>
<dbReference type="SUPFAM" id="SSF54236">
    <property type="entry name" value="Ubiquitin-like"/>
    <property type="match status" value="1"/>
</dbReference>
<dbReference type="CDD" id="cd17094">
    <property type="entry name" value="FERM_F1_Max1_like"/>
    <property type="match status" value="1"/>
</dbReference>
<dbReference type="InterPro" id="IPR000299">
    <property type="entry name" value="FERM_domain"/>
</dbReference>
<dbReference type="GO" id="GO:0030182">
    <property type="term" value="P:neuron differentiation"/>
    <property type="evidence" value="ECO:0007669"/>
    <property type="project" value="UniProtKB-ARBA"/>
</dbReference>
<feature type="coiled-coil region" evidence="3">
    <location>
        <begin position="176"/>
        <end position="210"/>
    </location>
</feature>
<dbReference type="PROSITE" id="PS50003">
    <property type="entry name" value="PH_DOMAIN"/>
    <property type="match status" value="2"/>
</dbReference>
<evidence type="ECO:0000256" key="2">
    <source>
        <dbReference type="ARBA" id="ARBA00023054"/>
    </source>
</evidence>
<feature type="domain" description="FERM" evidence="6">
    <location>
        <begin position="1222"/>
        <end position="1535"/>
    </location>
</feature>
<comment type="caution">
    <text evidence="8">The sequence shown here is derived from an EMBL/GenBank/DDBJ whole genome shotgun (WGS) entry which is preliminary data.</text>
</comment>
<feature type="compositionally biased region" description="Low complexity" evidence="4">
    <location>
        <begin position="1556"/>
        <end position="1577"/>
    </location>
</feature>
<dbReference type="CDD" id="cd00821">
    <property type="entry name" value="PH"/>
    <property type="match status" value="1"/>
</dbReference>
<keyword evidence="1" id="KW-0677">Repeat</keyword>
<evidence type="ECO:0000256" key="3">
    <source>
        <dbReference type="SAM" id="Coils"/>
    </source>
</evidence>
<feature type="region of interest" description="Disordered" evidence="4">
    <location>
        <begin position="1532"/>
        <end position="1577"/>
    </location>
</feature>
<feature type="domain" description="PH" evidence="5">
    <location>
        <begin position="871"/>
        <end position="979"/>
    </location>
</feature>
<protein>
    <recommendedName>
        <fullName evidence="10">Plekhh1</fullName>
    </recommendedName>
</protein>
<accession>A0AAD7YL40</accession>
<keyword evidence="2 3" id="KW-0175">Coiled coil</keyword>
<dbReference type="Pfam" id="PF00373">
    <property type="entry name" value="FERM_M"/>
    <property type="match status" value="1"/>
</dbReference>
<dbReference type="CDD" id="cd14473">
    <property type="entry name" value="FERM_B-lobe"/>
    <property type="match status" value="1"/>
</dbReference>
<dbReference type="PROSITE" id="PS50057">
    <property type="entry name" value="FERM_3"/>
    <property type="match status" value="1"/>
</dbReference>
<evidence type="ECO:0000313" key="8">
    <source>
        <dbReference type="EMBL" id="KAJ8720101.1"/>
    </source>
</evidence>
<dbReference type="InterPro" id="IPR011993">
    <property type="entry name" value="PH-like_dom_sf"/>
</dbReference>
<dbReference type="InterPro" id="IPR001849">
    <property type="entry name" value="PH_domain"/>
</dbReference>
<dbReference type="Gene3D" id="1.25.40.530">
    <property type="entry name" value="MyTH4 domain"/>
    <property type="match status" value="1"/>
</dbReference>
<proteinExistence type="predicted"/>
<dbReference type="PANTHER" id="PTHR22903:SF8">
    <property type="entry name" value="MAX-1A"/>
    <property type="match status" value="1"/>
</dbReference>
<dbReference type="SMART" id="SM00233">
    <property type="entry name" value="PH"/>
    <property type="match status" value="2"/>
</dbReference>
<dbReference type="InterPro" id="IPR000857">
    <property type="entry name" value="MyTH4_dom"/>
</dbReference>
<dbReference type="Pfam" id="PF00784">
    <property type="entry name" value="MyTH4"/>
    <property type="match status" value="1"/>
</dbReference>
<dbReference type="GO" id="GO:0071944">
    <property type="term" value="C:cell periphery"/>
    <property type="evidence" value="ECO:0007669"/>
    <property type="project" value="UniProtKB-ARBA"/>
</dbReference>
<sequence length="1647" mass="182144">MSEERSRRLSQIFDPLARFTDLSGAGHSASTPNSPRLMPRRSRDPPPPPPRPIAHSSRLDPLEYELAAAEVGSINWQERCLELQLELHRSRHQATRVRDMLRDKLSELEQRVLEAEGRAEEAEDKVRAMEQRLCDWPAGTDGAPRAITRLEGQIEEQKQLRLQDAKQVEAKAARIKEWVTNKLRELEQQNQQLREQNDRCNQQLELLRNHIAASGSRNCTLPINSSEPHYSTPVRHRRNLSIGTTNIANNVNAANPAVLNTMNRTMDEKTTASLMADDLAAAVENLVVLPTTPNTSTDGDTTHDYAEIYTPSRERTPAWQGAVNVIVQGNSRGGSSTGDSSTSEQPRPPTPPLHRFPSWEAKIYQGNSRGGSSTGDSSTSEQPRPPTPPLHRFPSWEAKIYQGNSRGGSSTGDSSTSEQPRPPTPPLHRFPSWEAKIYQGNSRGGSSTGDSSTSEQPRPPTPPLHRFPSWEAKIYQGNSRGGSSTGDSSTSEQPRPPTPPLHRFPSWEAKIYQGNSRGGSSTGDSSTSEQPRPPTPPLHRFPSWEAKIYQVADDGLQQSVQEELSPPPCPRPMHESTSYQDISVPVYATVKGRASQIRSMPFTGDSSDDSSDGEESMGVTVHNTPHHQLVNVNPMFNPQTSTQMPINNVNLTSVLPASIQQTSNGLVLTSGANGQCSSSDTSLSASSPSKSVKTSSSLSPAKRSSSGSPSKQSKTRDTSFESGMSDDYAIPPDAVSCDSTASPSLASLCRAPPTTDSPRRHDALEKSGHLAKLGGKLKTWRKRWFVLKNGTLSYWKSQSEVNRKPQGQIGLGEACKISRNEGAATFEIFTGSRTYYLTADSIATMEDWIRVLQNVQRRNATKLLLSKEDNKPTIQGWLTKVKNGHAKKSWCVLIGKMFLYFKSPGDQNPTGQINMRDARVEDVEHVSDSDSEEKNDDARNHLTVAIYPQHQVTGGPTYLLFESKADKDSWLYHLTVVSGGGLSQGTHFEQLVQKLMETDGDPNCVLWRHPTLLYSKENLTSPLTSLNSEALQAEALKLFKCVQLFMSVAVEQAGIDYHVVLAQNALAQCLDVAELQDELASVLARQTTPHTTHKHGVQVGPATPPSLRRTPKLNVKAAKLKNAPLLSVDCKSNPPTYSFVQGWQLLALAVSLFVPRNNRLLWYLKLHLSRHADSKTECGKYAAYCSRALERTIRNGGREDKPSRMEVLSILLKNPYHHCLPHAIPVHMLNNTYQVISFDGSTTVEEFLSTLSTELGCRESAASGFALFSDDPIEKDLEHHIKPDKKLCDVISKWETALREKGSGKFENSRVIRLTYRNRLYFKNSIRTETDKERLLLCYQINQQVVAGRFPVTRELAAELGALMAQLDMGDYSPANTQHNQPLAHRFYPYRYRAGLSNDELRDVEEKLRSKWVALKGRSTADCVRIYLNCTRKWPFFGATLFQARIKQPDLSMVWLAVSEEGVTVLELASMSVIGRYALSSIGLFGGLQDDLMMLIDAEDAASPVHKMLISLNKPKMAELTHLIADYKNAMLRPGGPGTPQMNSLTRNGSHRSVRAPPHAAATLPHAHAPHAAHAAAHHNTLNSHATTMTLGSDRNATLTLSSHTSTFNQHVEARVLSHGQPDILKSTPDHHRTEKKRSHTQDSGVA</sequence>